<evidence type="ECO:0000313" key="2">
    <source>
        <dbReference type="Proteomes" id="UP000838308"/>
    </source>
</evidence>
<organism evidence="1 2">
    <name type="scientific">Neobacillus rhizosphaerae</name>
    <dbReference type="NCBI Taxonomy" id="2880965"/>
    <lineage>
        <taxon>Bacteria</taxon>
        <taxon>Bacillati</taxon>
        <taxon>Bacillota</taxon>
        <taxon>Bacilli</taxon>
        <taxon>Bacillales</taxon>
        <taxon>Bacillaceae</taxon>
        <taxon>Neobacillus</taxon>
    </lineage>
</organism>
<dbReference type="Proteomes" id="UP000838308">
    <property type="component" value="Unassembled WGS sequence"/>
</dbReference>
<keyword evidence="2" id="KW-1185">Reference proteome</keyword>
<accession>A0ABM9EMN9</accession>
<gene>
    <name evidence="1" type="ORF">BACCIP111895_01039</name>
</gene>
<name>A0ABM9EMN9_9BACI</name>
<comment type="caution">
    <text evidence="1">The sequence shown here is derived from an EMBL/GenBank/DDBJ whole genome shotgun (WGS) entry which is preliminary data.</text>
</comment>
<proteinExistence type="predicted"/>
<dbReference type="EMBL" id="CALBWS010000004">
    <property type="protein sequence ID" value="CAH2713885.1"/>
    <property type="molecule type" value="Genomic_DNA"/>
</dbReference>
<reference evidence="1" key="1">
    <citation type="submission" date="2022-04" db="EMBL/GenBank/DDBJ databases">
        <authorList>
            <person name="Criscuolo A."/>
        </authorList>
    </citation>
    <scope>NUCLEOTIDE SEQUENCE</scope>
    <source>
        <strain evidence="1">CIP111895</strain>
    </source>
</reference>
<evidence type="ECO:0000313" key="1">
    <source>
        <dbReference type="EMBL" id="CAH2713885.1"/>
    </source>
</evidence>
<sequence>MLLGTGFWYKPMSLFEGLIIEMEEYLKKVQ</sequence>
<protein>
    <submittedName>
        <fullName evidence="1">Uncharacterized protein</fullName>
    </submittedName>
</protein>